<name>A0A165QLT6_9AGAM</name>
<reference evidence="1 2" key="1">
    <citation type="journal article" date="2016" name="Mol. Biol. Evol.">
        <title>Comparative Genomics of Early-Diverging Mushroom-Forming Fungi Provides Insights into the Origins of Lignocellulose Decay Capabilities.</title>
        <authorList>
            <person name="Nagy L.G."/>
            <person name="Riley R."/>
            <person name="Tritt A."/>
            <person name="Adam C."/>
            <person name="Daum C."/>
            <person name="Floudas D."/>
            <person name="Sun H."/>
            <person name="Yadav J.S."/>
            <person name="Pangilinan J."/>
            <person name="Larsson K.H."/>
            <person name="Matsuura K."/>
            <person name="Barry K."/>
            <person name="Labutti K."/>
            <person name="Kuo R."/>
            <person name="Ohm R.A."/>
            <person name="Bhattacharya S.S."/>
            <person name="Shirouzu T."/>
            <person name="Yoshinaga Y."/>
            <person name="Martin F.M."/>
            <person name="Grigoriev I.V."/>
            <person name="Hibbett D.S."/>
        </authorList>
    </citation>
    <scope>NUCLEOTIDE SEQUENCE [LARGE SCALE GENOMIC DNA]</scope>
    <source>
        <strain evidence="1 2">HHB14362 ss-1</strain>
    </source>
</reference>
<accession>A0A165QLT6</accession>
<dbReference type="SUPFAM" id="SSF52058">
    <property type="entry name" value="L domain-like"/>
    <property type="match status" value="1"/>
</dbReference>
<dbReference type="InParanoid" id="A0A165QLT6"/>
<evidence type="ECO:0000313" key="1">
    <source>
        <dbReference type="EMBL" id="KZT22599.1"/>
    </source>
</evidence>
<dbReference type="Proteomes" id="UP000076761">
    <property type="component" value="Unassembled WGS sequence"/>
</dbReference>
<gene>
    <name evidence="1" type="ORF">NEOLEDRAFT_645244</name>
</gene>
<keyword evidence="2" id="KW-1185">Reference proteome</keyword>
<proteinExistence type="predicted"/>
<protein>
    <recommendedName>
        <fullName evidence="3">F-box domain-containing protein</fullName>
    </recommendedName>
</protein>
<evidence type="ECO:0000313" key="2">
    <source>
        <dbReference type="Proteomes" id="UP000076761"/>
    </source>
</evidence>
<sequence length="422" mass="48350">MPSTADPGWWKKPQENRFPTLPAETWIHIFEIATYVPWALETETRDPFGVSAPLLPSEERDALSHSFVTKRALVLVCRQWRELALPIMYQIVTVRCLAGLQRLYRAMAVSPKSEGIVICTSVRRLHCTIDPEESSKYDWNRLAEIIGVLPNLAIFNIRARGMATHSRYEMSKSMVRALKLRGPSLRVLDWKLMDVTGMEDEYERDLLSYLPNLRILQISGDRPWSMMVAPCDLTPIYLPHLVSMSWAHNGRGSRLTSVDELPSLRSLEMVVRVETYMSDGIPPPNMCNSFTSLTLHHVYMPWDPSDYFLWKAYAAMPNLTQLVVWLRSWEAFPVEAKLPPGIEKLGLGREDRRPSENSVYRQLFEGLYTINAPKLKVVRFVGGDEWSDLPERSPKVLARLRELGPTRSFRVEGPNGKLLVDL</sequence>
<dbReference type="STRING" id="1314782.A0A165QLT6"/>
<evidence type="ECO:0008006" key="3">
    <source>
        <dbReference type="Google" id="ProtNLM"/>
    </source>
</evidence>
<dbReference type="OrthoDB" id="3222531at2759"/>
<dbReference type="AlphaFoldDB" id="A0A165QLT6"/>
<dbReference type="EMBL" id="KV425594">
    <property type="protein sequence ID" value="KZT22599.1"/>
    <property type="molecule type" value="Genomic_DNA"/>
</dbReference>
<organism evidence="1 2">
    <name type="scientific">Neolentinus lepideus HHB14362 ss-1</name>
    <dbReference type="NCBI Taxonomy" id="1314782"/>
    <lineage>
        <taxon>Eukaryota</taxon>
        <taxon>Fungi</taxon>
        <taxon>Dikarya</taxon>
        <taxon>Basidiomycota</taxon>
        <taxon>Agaricomycotina</taxon>
        <taxon>Agaricomycetes</taxon>
        <taxon>Gloeophyllales</taxon>
        <taxon>Gloeophyllaceae</taxon>
        <taxon>Neolentinus</taxon>
    </lineage>
</organism>